<protein>
    <recommendedName>
        <fullName evidence="5">DUF4190 domain-containing protein</fullName>
    </recommendedName>
</protein>
<evidence type="ECO:0000256" key="1">
    <source>
        <dbReference type="SAM" id="MobiDB-lite"/>
    </source>
</evidence>
<evidence type="ECO:0000313" key="3">
    <source>
        <dbReference type="EMBL" id="SEH39268.1"/>
    </source>
</evidence>
<keyword evidence="2" id="KW-0472">Membrane</keyword>
<feature type="region of interest" description="Disordered" evidence="1">
    <location>
        <begin position="1"/>
        <end position="30"/>
    </location>
</feature>
<evidence type="ECO:0000256" key="2">
    <source>
        <dbReference type="SAM" id="Phobius"/>
    </source>
</evidence>
<name>A0A1H6HTB1_RUMFL</name>
<proteinExistence type="predicted"/>
<dbReference type="EMBL" id="FNWV01000001">
    <property type="protein sequence ID" value="SEH39268.1"/>
    <property type="molecule type" value="Genomic_DNA"/>
</dbReference>
<dbReference type="RefSeq" id="WP_074714143.1">
    <property type="nucleotide sequence ID" value="NZ_FNWV01000001.1"/>
</dbReference>
<feature type="transmembrane region" description="Helical" evidence="2">
    <location>
        <begin position="97"/>
        <end position="128"/>
    </location>
</feature>
<keyword evidence="2" id="KW-1133">Transmembrane helix</keyword>
<organism evidence="3 4">
    <name type="scientific">Ruminococcus flavefaciens</name>
    <dbReference type="NCBI Taxonomy" id="1265"/>
    <lineage>
        <taxon>Bacteria</taxon>
        <taxon>Bacillati</taxon>
        <taxon>Bacillota</taxon>
        <taxon>Clostridia</taxon>
        <taxon>Eubacteriales</taxon>
        <taxon>Oscillospiraceae</taxon>
        <taxon>Ruminococcus</taxon>
    </lineage>
</organism>
<accession>A0A1H6HTB1</accession>
<evidence type="ECO:0000313" key="4">
    <source>
        <dbReference type="Proteomes" id="UP000183190"/>
    </source>
</evidence>
<sequence>MDDFNNMNNNDQNNNTNNLNNGYGNGEQYNAQNNGNQYNGYGNGGQYSNQNGGYPYNNGYNGNNPFTGNYNGYPQYNMYNNEGIAERKGAGFAIASFVISLVNLMFCATMLSIVTVPLCLIFSLISLVGKRKGTAFAVIGVIVSVISLIFFVYIGFLVYKIGPDLVYFSEHSTQIIEEYDRDGTIPEQYEKYRDPKYDKYWNRMGYDSFDELFAEFIKNQKKNQNSGRSYYYENDTKKDRNSARYSGNDLVAVV</sequence>
<feature type="transmembrane region" description="Helical" evidence="2">
    <location>
        <begin position="134"/>
        <end position="159"/>
    </location>
</feature>
<dbReference type="Proteomes" id="UP000183190">
    <property type="component" value="Unassembled WGS sequence"/>
</dbReference>
<dbReference type="OrthoDB" id="1822605at2"/>
<keyword evidence="2" id="KW-0812">Transmembrane</keyword>
<reference evidence="3 4" key="1">
    <citation type="submission" date="2016-10" db="EMBL/GenBank/DDBJ databases">
        <authorList>
            <person name="de Groot N.N."/>
        </authorList>
    </citation>
    <scope>NUCLEOTIDE SEQUENCE [LARGE SCALE GENOMIC DNA]</scope>
    <source>
        <strain evidence="3 4">YAD2003</strain>
    </source>
</reference>
<dbReference type="AlphaFoldDB" id="A0A1H6HTB1"/>
<gene>
    <name evidence="3" type="ORF">SAMN02910265_00311</name>
</gene>
<evidence type="ECO:0008006" key="5">
    <source>
        <dbReference type="Google" id="ProtNLM"/>
    </source>
</evidence>